<dbReference type="EMBL" id="AM689913">
    <property type="protein sequence ID" value="CAM84009.1"/>
    <property type="molecule type" value="Genomic_DNA"/>
</dbReference>
<evidence type="ECO:0000256" key="6">
    <source>
        <dbReference type="ARBA" id="ARBA00022989"/>
    </source>
</evidence>
<proteinExistence type="predicted"/>
<organism evidence="11">
    <name type="scientific">Tribolium castaneum</name>
    <name type="common">Red flour beetle</name>
    <dbReference type="NCBI Taxonomy" id="7070"/>
    <lineage>
        <taxon>Eukaryota</taxon>
        <taxon>Metazoa</taxon>
        <taxon>Ecdysozoa</taxon>
        <taxon>Arthropoda</taxon>
        <taxon>Hexapoda</taxon>
        <taxon>Insecta</taxon>
        <taxon>Pterygota</taxon>
        <taxon>Neoptera</taxon>
        <taxon>Endopterygota</taxon>
        <taxon>Coleoptera</taxon>
        <taxon>Polyphaga</taxon>
        <taxon>Cucujiformia</taxon>
        <taxon>Tenebrionidae</taxon>
        <taxon>Tenebrionidae incertae sedis</taxon>
        <taxon>Tribolium</taxon>
    </lineage>
</organism>
<keyword evidence="2" id="KW-1003">Cell membrane</keyword>
<feature type="transmembrane region" description="Helical" evidence="10">
    <location>
        <begin position="173"/>
        <end position="195"/>
    </location>
</feature>
<keyword evidence="6 10" id="KW-1133">Transmembrane helix</keyword>
<dbReference type="GO" id="GO:0005886">
    <property type="term" value="C:plasma membrane"/>
    <property type="evidence" value="ECO:0007669"/>
    <property type="project" value="UniProtKB-SubCell"/>
</dbReference>
<dbReference type="GO" id="GO:0004984">
    <property type="term" value="F:olfactory receptor activity"/>
    <property type="evidence" value="ECO:0007669"/>
    <property type="project" value="InterPro"/>
</dbReference>
<keyword evidence="4 10" id="KW-0812">Transmembrane</keyword>
<keyword evidence="7 10" id="KW-0472">Membrane</keyword>
<accession>C0Z3Q8</accession>
<reference evidence="11" key="1">
    <citation type="submission" date="2007-04" db="EMBL/GenBank/DDBJ databases">
        <title>Characterization of Tribolium castaneum chemoreceptors.</title>
        <authorList>
            <person name="Abdel-Latief M."/>
        </authorList>
    </citation>
    <scope>NUCLEOTIDE SEQUENCE</scope>
</reference>
<evidence type="ECO:0000256" key="7">
    <source>
        <dbReference type="ARBA" id="ARBA00023136"/>
    </source>
</evidence>
<evidence type="ECO:0000313" key="11">
    <source>
        <dbReference type="EMBL" id="CAM84009.1"/>
    </source>
</evidence>
<dbReference type="GO" id="GO:0005549">
    <property type="term" value="F:odorant binding"/>
    <property type="evidence" value="ECO:0007669"/>
    <property type="project" value="InterPro"/>
</dbReference>
<dbReference type="AlphaFoldDB" id="C0Z3Q8"/>
<name>C0Z3Q8_TRICA</name>
<evidence type="ECO:0000256" key="5">
    <source>
        <dbReference type="ARBA" id="ARBA00022725"/>
    </source>
</evidence>
<protein>
    <submittedName>
        <fullName evidence="11">Olfactory receptor 11</fullName>
    </submittedName>
</protein>
<feature type="transmembrane region" description="Helical" evidence="10">
    <location>
        <begin position="237"/>
        <end position="263"/>
    </location>
</feature>
<sequence>MGKVKFTEPLEFLNVVGLNPENCSNFSLFRRVISLGFFLVVITLGLLELLLHFEGLETCSRASEAMIVQYQLFIKIAVLLKHRKNLVVLMQKTRKFWPLDKFGQDAKIERPHKLLKAFFFAYKLIMILMALQYILRKFVSKNGKPLAIAFGESKGLSPKVDHLYFVLHSTSTFVVLHAVTGFDRLFFFLIGHVLTELKLVKKSYRLTQNRREKFLETVQHHAFALEIPPDLGHVTKYVPYVISFITQTFTFCFIGSLLITWSLQVPDAIFYNDWGKNQAYKYKTDKIIAMIRGQRAAKLTLGGFGDLDLESFNLVVKNAFSFFTFVNAMNQK</sequence>
<keyword evidence="8 11" id="KW-0675">Receptor</keyword>
<evidence type="ECO:0000256" key="8">
    <source>
        <dbReference type="ARBA" id="ARBA00023170"/>
    </source>
</evidence>
<feature type="transmembrane region" description="Helical" evidence="10">
    <location>
        <begin position="117"/>
        <end position="135"/>
    </location>
</feature>
<evidence type="ECO:0000256" key="3">
    <source>
        <dbReference type="ARBA" id="ARBA00022606"/>
    </source>
</evidence>
<dbReference type="PANTHER" id="PTHR21137:SF35">
    <property type="entry name" value="ODORANT RECEPTOR 19A-RELATED"/>
    <property type="match status" value="1"/>
</dbReference>
<dbReference type="Pfam" id="PF02949">
    <property type="entry name" value="7tm_6"/>
    <property type="match status" value="1"/>
</dbReference>
<evidence type="ECO:0000256" key="4">
    <source>
        <dbReference type="ARBA" id="ARBA00022692"/>
    </source>
</evidence>
<evidence type="ECO:0000256" key="10">
    <source>
        <dbReference type="SAM" id="Phobius"/>
    </source>
</evidence>
<evidence type="ECO:0000256" key="1">
    <source>
        <dbReference type="ARBA" id="ARBA00004651"/>
    </source>
</evidence>
<keyword evidence="3" id="KW-0716">Sensory transduction</keyword>
<evidence type="ECO:0000256" key="2">
    <source>
        <dbReference type="ARBA" id="ARBA00022475"/>
    </source>
</evidence>
<gene>
    <name evidence="11" type="primary">or11</name>
</gene>
<dbReference type="PANTHER" id="PTHR21137">
    <property type="entry name" value="ODORANT RECEPTOR"/>
    <property type="match status" value="1"/>
</dbReference>
<comment type="subcellular location">
    <subcellularLocation>
        <location evidence="1">Cell membrane</location>
        <topology evidence="1">Multi-pass membrane protein</topology>
    </subcellularLocation>
</comment>
<feature type="transmembrane region" description="Helical" evidence="10">
    <location>
        <begin position="28"/>
        <end position="51"/>
    </location>
</feature>
<dbReference type="GO" id="GO:0007165">
    <property type="term" value="P:signal transduction"/>
    <property type="evidence" value="ECO:0007669"/>
    <property type="project" value="UniProtKB-KW"/>
</dbReference>
<keyword evidence="5" id="KW-0552">Olfaction</keyword>
<evidence type="ECO:0000256" key="9">
    <source>
        <dbReference type="ARBA" id="ARBA00023224"/>
    </source>
</evidence>
<keyword evidence="9" id="KW-0807">Transducer</keyword>
<dbReference type="InterPro" id="IPR004117">
    <property type="entry name" value="7tm6_olfct_rcpt"/>
</dbReference>